<gene>
    <name evidence="6" type="ORF">K0B96_16700</name>
</gene>
<dbReference type="Gene3D" id="2.40.50.140">
    <property type="entry name" value="Nucleic acid-binding proteins"/>
    <property type="match status" value="1"/>
</dbReference>
<evidence type="ECO:0000256" key="2">
    <source>
        <dbReference type="ARBA" id="ARBA00022679"/>
    </source>
</evidence>
<dbReference type="InterPro" id="IPR030390">
    <property type="entry name" value="MeTrfase_TrmA_AS"/>
</dbReference>
<feature type="binding site" evidence="4">
    <location>
        <position position="270"/>
    </location>
    <ligand>
        <name>S-adenosyl-L-methionine</name>
        <dbReference type="ChEBI" id="CHEBI:59789"/>
    </ligand>
</feature>
<dbReference type="SUPFAM" id="SSF50249">
    <property type="entry name" value="Nucleic acid-binding proteins"/>
    <property type="match status" value="1"/>
</dbReference>
<keyword evidence="2 4" id="KW-0808">Transferase</keyword>
<dbReference type="GO" id="GO:0008033">
    <property type="term" value="P:tRNA processing"/>
    <property type="evidence" value="ECO:0007669"/>
    <property type="project" value="InterPro"/>
</dbReference>
<proteinExistence type="inferred from homology"/>
<evidence type="ECO:0000256" key="3">
    <source>
        <dbReference type="ARBA" id="ARBA00022691"/>
    </source>
</evidence>
<keyword evidence="1 4" id="KW-0489">Methyltransferase</keyword>
<feature type="active site" evidence="5">
    <location>
        <position position="394"/>
    </location>
</feature>
<dbReference type="EMBL" id="CP080507">
    <property type="protein sequence ID" value="QYM80859.1"/>
    <property type="molecule type" value="Genomic_DNA"/>
</dbReference>
<feature type="binding site" evidence="4">
    <location>
        <position position="320"/>
    </location>
    <ligand>
        <name>S-adenosyl-L-methionine</name>
        <dbReference type="ChEBI" id="CHEBI:59789"/>
    </ligand>
</feature>
<feature type="binding site" evidence="4">
    <location>
        <position position="299"/>
    </location>
    <ligand>
        <name>S-adenosyl-L-methionine</name>
        <dbReference type="ChEBI" id="CHEBI:59789"/>
    </ligand>
</feature>
<name>A0A8F9XN64_9BACT</name>
<dbReference type="InterPro" id="IPR029063">
    <property type="entry name" value="SAM-dependent_MTases_sf"/>
</dbReference>
<dbReference type="InterPro" id="IPR012340">
    <property type="entry name" value="NA-bd_OB-fold"/>
</dbReference>
<evidence type="ECO:0000313" key="6">
    <source>
        <dbReference type="EMBL" id="QYM80859.1"/>
    </source>
</evidence>
<evidence type="ECO:0000256" key="5">
    <source>
        <dbReference type="PROSITE-ProRule" id="PRU10015"/>
    </source>
</evidence>
<dbReference type="InterPro" id="IPR030391">
    <property type="entry name" value="MeTrfase_TrmA_CS"/>
</dbReference>
<organism evidence="6 7">
    <name type="scientific">Horticoccus luteus</name>
    <dbReference type="NCBI Taxonomy" id="2862869"/>
    <lineage>
        <taxon>Bacteria</taxon>
        <taxon>Pseudomonadati</taxon>
        <taxon>Verrucomicrobiota</taxon>
        <taxon>Opitutia</taxon>
        <taxon>Opitutales</taxon>
        <taxon>Opitutaceae</taxon>
        <taxon>Horticoccus</taxon>
    </lineage>
</organism>
<feature type="binding site" evidence="4">
    <location>
        <position position="367"/>
    </location>
    <ligand>
        <name>S-adenosyl-L-methionine</name>
        <dbReference type="ChEBI" id="CHEBI:59789"/>
    </ligand>
</feature>
<dbReference type="AlphaFoldDB" id="A0A8F9XN64"/>
<dbReference type="PROSITE" id="PS01231">
    <property type="entry name" value="TRMA_2"/>
    <property type="match status" value="1"/>
</dbReference>
<accession>A0A8F9XN64</accession>
<protein>
    <submittedName>
        <fullName evidence="6">Class I SAM-dependent RNA methyltransferase</fullName>
    </submittedName>
</protein>
<dbReference type="InterPro" id="IPR010280">
    <property type="entry name" value="U5_MeTrfase_fam"/>
</dbReference>
<dbReference type="SUPFAM" id="SSF53335">
    <property type="entry name" value="S-adenosyl-L-methionine-dependent methyltransferases"/>
    <property type="match status" value="1"/>
</dbReference>
<keyword evidence="7" id="KW-1185">Reference proteome</keyword>
<feature type="active site" description="Nucleophile" evidence="4">
    <location>
        <position position="394"/>
    </location>
</feature>
<comment type="similarity">
    <text evidence="4">Belongs to the class I-like SAM-binding methyltransferase superfamily. RNA M5U methyltransferase family.</text>
</comment>
<evidence type="ECO:0000256" key="1">
    <source>
        <dbReference type="ARBA" id="ARBA00022603"/>
    </source>
</evidence>
<reference evidence="6" key="1">
    <citation type="submission" date="2021-08" db="EMBL/GenBank/DDBJ databases">
        <title>Genome of a novel bacterium of the phylum Verrucomicrobia, Oleiharenicola sp. KSB-15.</title>
        <authorList>
            <person name="Chung J.-H."/>
            <person name="Ahn J.-H."/>
            <person name="Yoon Y."/>
            <person name="Kim D.-Y."/>
            <person name="An S.-H."/>
            <person name="Park I."/>
            <person name="Yeon J."/>
        </authorList>
    </citation>
    <scope>NUCLEOTIDE SEQUENCE</scope>
    <source>
        <strain evidence="6">KSB-15</strain>
    </source>
</reference>
<dbReference type="KEGG" id="ole:K0B96_16700"/>
<dbReference type="Gene3D" id="3.40.50.150">
    <property type="entry name" value="Vaccinia Virus protein VP39"/>
    <property type="match status" value="2"/>
</dbReference>
<dbReference type="GO" id="GO:0030697">
    <property type="term" value="F:tRNA (uracil(54)-C5)-methyltransferase activity, S-adenosyl methionine-dependent"/>
    <property type="evidence" value="ECO:0007669"/>
    <property type="project" value="InterPro"/>
</dbReference>
<dbReference type="PROSITE" id="PS51687">
    <property type="entry name" value="SAM_MT_RNA_M5U"/>
    <property type="match status" value="1"/>
</dbReference>
<evidence type="ECO:0000313" key="7">
    <source>
        <dbReference type="Proteomes" id="UP000825051"/>
    </source>
</evidence>
<dbReference type="Pfam" id="PF05958">
    <property type="entry name" value="tRNA_U5-meth_tr"/>
    <property type="match status" value="1"/>
</dbReference>
<dbReference type="InterPro" id="IPR025795">
    <property type="entry name" value="tRNA_(uracil-5-)_MeTrfase"/>
</dbReference>
<keyword evidence="3 4" id="KW-0949">S-adenosyl-L-methionine</keyword>
<evidence type="ECO:0000256" key="4">
    <source>
        <dbReference type="PROSITE-ProRule" id="PRU01024"/>
    </source>
</evidence>
<dbReference type="PANTHER" id="PTHR11061:SF30">
    <property type="entry name" value="TRNA (URACIL(54)-C(5))-METHYLTRANSFERASE"/>
    <property type="match status" value="1"/>
</dbReference>
<dbReference type="Proteomes" id="UP000825051">
    <property type="component" value="Chromosome"/>
</dbReference>
<sequence>MPLRATDGAAETLWVVMVPFTLPGERVRARVFRNHKNFSEADLVTVLTPSPHRIAASCPLFGRCGGCQYQHLSYAEQLAWKRRQVEELLQHMVGVTFPVAAVIGSPREFGYRSKITPHFAAPRAAMTQPATTAAKQETTVPGAVPDSGAANGGTATAPATTNAPALPIGFLRQGTRFEIVDVPQCPIATPAINARLTEVRAEVRARATEGAFTRGATLLLREASGAVTTNYEAVITETIELPVGPGREGEDKRGGTRTLRLQFLARDFFQNNPFILPAFAAYVSAQAAATGARFLVDAYCGSGLFALAAAPAFERVAGVELSATSIDFARKNAAANHITNANFLAADAAAIFAGLDFPATETAVIIDPPRKGCDEAFLQQLFAFGPRAVVYVSCDPATQMRDLKQFLAAGYMLTAVQPFDLFPQTRHLECVITLRNIAG</sequence>
<dbReference type="PROSITE" id="PS01230">
    <property type="entry name" value="TRMA_1"/>
    <property type="match status" value="1"/>
</dbReference>
<dbReference type="PANTHER" id="PTHR11061">
    <property type="entry name" value="RNA M5U METHYLTRANSFERASE"/>
    <property type="match status" value="1"/>
</dbReference>
<dbReference type="GO" id="GO:0009451">
    <property type="term" value="P:RNA modification"/>
    <property type="evidence" value="ECO:0007669"/>
    <property type="project" value="UniProtKB-ARBA"/>
</dbReference>
<dbReference type="PROSITE" id="PS51622">
    <property type="entry name" value="SAM_MT_RNA_M5U_2"/>
    <property type="match status" value="1"/>
</dbReference>
<dbReference type="GO" id="GO:0032259">
    <property type="term" value="P:methylation"/>
    <property type="evidence" value="ECO:0007669"/>
    <property type="project" value="UniProtKB-KW"/>
</dbReference>